<reference evidence="1 2" key="1">
    <citation type="submission" date="2010-12" db="EMBL/GenBank/DDBJ databases">
        <authorList>
            <person name="Muzny D."/>
            <person name="Qin X."/>
            <person name="Buhay C."/>
            <person name="Dugan-Rocha S."/>
            <person name="Ding Y."/>
            <person name="Chen G."/>
            <person name="Hawes A."/>
            <person name="Holder M."/>
            <person name="Jhangiani S."/>
            <person name="Johnson A."/>
            <person name="Khan Z."/>
            <person name="Li Z."/>
            <person name="Liu W."/>
            <person name="Liu X."/>
            <person name="Perez L."/>
            <person name="Shen H."/>
            <person name="Wang Q."/>
            <person name="Watt J."/>
            <person name="Xi L."/>
            <person name="Xin Y."/>
            <person name="Zhou J."/>
            <person name="Deng J."/>
            <person name="Jiang H."/>
            <person name="Liu Y."/>
            <person name="Qu J."/>
            <person name="Song X.-Z."/>
            <person name="Zhang L."/>
            <person name="Villasana D."/>
            <person name="Johnson A."/>
            <person name="Liu J."/>
            <person name="Liyanage D."/>
            <person name="Lorensuhewa L."/>
            <person name="Robinson T."/>
            <person name="Song A."/>
            <person name="Song B.-B."/>
            <person name="Dinh H."/>
            <person name="Thornton R."/>
            <person name="Coyle M."/>
            <person name="Francisco L."/>
            <person name="Jackson L."/>
            <person name="Javaid M."/>
            <person name="Korchina V."/>
            <person name="Kovar C."/>
            <person name="Mata R."/>
            <person name="Mathew T."/>
            <person name="Ngo R."/>
            <person name="Nguyen L."/>
            <person name="Nguyen N."/>
            <person name="Okwuonu G."/>
            <person name="Ongeri F."/>
            <person name="Pham C."/>
            <person name="Simmons D."/>
            <person name="Wilczek-Boney K."/>
            <person name="Hale W."/>
            <person name="Jakkamsetti A."/>
            <person name="Pham P."/>
            <person name="Ruth R."/>
            <person name="San Lucas F."/>
            <person name="Warren J."/>
            <person name="Zhang J."/>
            <person name="Zhao Z."/>
            <person name="Zhou C."/>
            <person name="Zhu D."/>
            <person name="Lee S."/>
            <person name="Bess C."/>
            <person name="Blankenburg K."/>
            <person name="Forbes L."/>
            <person name="Fu Q."/>
            <person name="Gubbala S."/>
            <person name="Hirani K."/>
            <person name="Jayaseelan J.C."/>
            <person name="Lara F."/>
            <person name="Munidasa M."/>
            <person name="Palculict T."/>
            <person name="Patil S."/>
            <person name="Pu L.-L."/>
            <person name="Saada N."/>
            <person name="Tang L."/>
            <person name="Weissenberger G."/>
            <person name="Zhu Y."/>
            <person name="Hemphill L."/>
            <person name="Shang Y."/>
            <person name="Youmans B."/>
            <person name="Ayvaz T."/>
            <person name="Ross M."/>
            <person name="Santibanez J."/>
            <person name="Aqrawi P."/>
            <person name="Gross S."/>
            <person name="Joshi V."/>
            <person name="Fowler G."/>
            <person name="Nazareth L."/>
            <person name="Reid J."/>
            <person name="Worley K."/>
            <person name="Petrosino J."/>
            <person name="Highlander S."/>
            <person name="Gibbs R."/>
        </authorList>
    </citation>
    <scope>NUCLEOTIDE SEQUENCE [LARGE SCALE GENOMIC DNA]</scope>
    <source>
        <strain evidence="1 2">DSM 10105</strain>
    </source>
</reference>
<dbReference type="Proteomes" id="UP000004946">
    <property type="component" value="Chromosome"/>
</dbReference>
<evidence type="ECO:0000313" key="2">
    <source>
        <dbReference type="Proteomes" id="UP000004946"/>
    </source>
</evidence>
<dbReference type="RefSeq" id="WP_006289526.1">
    <property type="nucleotide sequence ID" value="NZ_AP012333.1"/>
</dbReference>
<proteinExistence type="predicted"/>
<dbReference type="HOGENOM" id="CLU_846901_0_0_11"/>
<name>E6K230_PARDN</name>
<dbReference type="EMBL" id="AEON01000002">
    <property type="protein sequence ID" value="EFT82818.1"/>
    <property type="molecule type" value="Genomic_DNA"/>
</dbReference>
<sequence>MFDQILRDDVGGCEPLALSLISAAMYAETGLSTEKIASGLSLLARNLPSFSGSPPDLACNLSVLSSDFPVFEDDRPAEDVILSLNQNDDYPKISHTRLSGRQYSTRVLPSSAFQAMATSILASCLQLIYPLWAAEEASRADSSGGRSSSPGGLPSIRVTLTPKKCKIYSLMRLTLAPSSARHCEIFEGSSALIAIVSPPQDLWPNTPLTDAQASSALPPTRLIQEVQPPSVCEWRARLNLPNIPVDLSVSQPLSCYFDSRTRWRMQTGAITQTVTLERRLLPDLLHRCDRCAMTGQAIILALETTVAVDYSGKILSSTLITALHSQAQ</sequence>
<organism evidence="1 2">
    <name type="scientific">Parascardovia denticolens DSM 10105 = JCM 12538</name>
    <dbReference type="NCBI Taxonomy" id="864564"/>
    <lineage>
        <taxon>Bacteria</taxon>
        <taxon>Bacillati</taxon>
        <taxon>Actinomycetota</taxon>
        <taxon>Actinomycetes</taxon>
        <taxon>Bifidobacteriales</taxon>
        <taxon>Bifidobacteriaceae</taxon>
        <taxon>Parascardovia</taxon>
    </lineage>
</organism>
<dbReference type="AlphaFoldDB" id="E6K230"/>
<dbReference type="PATRIC" id="fig|864564.6.peg.198"/>
<dbReference type="KEGG" id="pdo:PSDT_0177"/>
<accession>E6K230</accession>
<gene>
    <name evidence="1" type="ORF">HMPREF0620_1503</name>
</gene>
<keyword evidence="2" id="KW-1185">Reference proteome</keyword>
<protein>
    <submittedName>
        <fullName evidence="1">Uncharacterized protein</fullName>
    </submittedName>
</protein>
<evidence type="ECO:0000313" key="1">
    <source>
        <dbReference type="EMBL" id="EFT82818.1"/>
    </source>
</evidence>
<comment type="caution">
    <text evidence="1">The sequence shown here is derived from an EMBL/GenBank/DDBJ whole genome shotgun (WGS) entry which is preliminary data.</text>
</comment>